<comment type="caution">
    <text evidence="1">The sequence shown here is derived from an EMBL/GenBank/DDBJ whole genome shotgun (WGS) entry which is preliminary data.</text>
</comment>
<sequence length="191" mass="21610">MTEEERSLAKQTDMSPKYKGDPGILKHYSVPELPDEYNCAFWLSRLPADVAVNEITEAIRDCGRIWALHISRQGVEEHGLAAAKLVFFTRRGAARFWSRYKVNGFTDPPHLVNSDSLLAFFTGKLEWELDGIINHPSDDVFAVVDIRFAAYRGQAHLAVKALLSHARYTGEATFGVMYRPDPCDEISEDDY</sequence>
<gene>
    <name evidence="1" type="ORF">QBC37DRAFT_375628</name>
</gene>
<dbReference type="EMBL" id="MU858139">
    <property type="protein sequence ID" value="KAK4211878.1"/>
    <property type="molecule type" value="Genomic_DNA"/>
</dbReference>
<proteinExistence type="predicted"/>
<name>A0AAN6Y3B3_9PEZI</name>
<organism evidence="1 2">
    <name type="scientific">Rhypophila decipiens</name>
    <dbReference type="NCBI Taxonomy" id="261697"/>
    <lineage>
        <taxon>Eukaryota</taxon>
        <taxon>Fungi</taxon>
        <taxon>Dikarya</taxon>
        <taxon>Ascomycota</taxon>
        <taxon>Pezizomycotina</taxon>
        <taxon>Sordariomycetes</taxon>
        <taxon>Sordariomycetidae</taxon>
        <taxon>Sordariales</taxon>
        <taxon>Naviculisporaceae</taxon>
        <taxon>Rhypophila</taxon>
    </lineage>
</organism>
<reference evidence="1" key="1">
    <citation type="journal article" date="2023" name="Mol. Phylogenet. Evol.">
        <title>Genome-scale phylogeny and comparative genomics of the fungal order Sordariales.</title>
        <authorList>
            <person name="Hensen N."/>
            <person name="Bonometti L."/>
            <person name="Westerberg I."/>
            <person name="Brannstrom I.O."/>
            <person name="Guillou S."/>
            <person name="Cros-Aarteil S."/>
            <person name="Calhoun S."/>
            <person name="Haridas S."/>
            <person name="Kuo A."/>
            <person name="Mondo S."/>
            <person name="Pangilinan J."/>
            <person name="Riley R."/>
            <person name="LaButti K."/>
            <person name="Andreopoulos B."/>
            <person name="Lipzen A."/>
            <person name="Chen C."/>
            <person name="Yan M."/>
            <person name="Daum C."/>
            <person name="Ng V."/>
            <person name="Clum A."/>
            <person name="Steindorff A."/>
            <person name="Ohm R.A."/>
            <person name="Martin F."/>
            <person name="Silar P."/>
            <person name="Natvig D.O."/>
            <person name="Lalanne C."/>
            <person name="Gautier V."/>
            <person name="Ament-Velasquez S.L."/>
            <person name="Kruys A."/>
            <person name="Hutchinson M.I."/>
            <person name="Powell A.J."/>
            <person name="Barry K."/>
            <person name="Miller A.N."/>
            <person name="Grigoriev I.V."/>
            <person name="Debuchy R."/>
            <person name="Gladieux P."/>
            <person name="Hiltunen Thoren M."/>
            <person name="Johannesson H."/>
        </authorList>
    </citation>
    <scope>NUCLEOTIDE SEQUENCE</scope>
    <source>
        <strain evidence="1">PSN293</strain>
    </source>
</reference>
<reference evidence="1" key="2">
    <citation type="submission" date="2023-05" db="EMBL/GenBank/DDBJ databases">
        <authorList>
            <consortium name="Lawrence Berkeley National Laboratory"/>
            <person name="Steindorff A."/>
            <person name="Hensen N."/>
            <person name="Bonometti L."/>
            <person name="Westerberg I."/>
            <person name="Brannstrom I.O."/>
            <person name="Guillou S."/>
            <person name="Cros-Aarteil S."/>
            <person name="Calhoun S."/>
            <person name="Haridas S."/>
            <person name="Kuo A."/>
            <person name="Mondo S."/>
            <person name="Pangilinan J."/>
            <person name="Riley R."/>
            <person name="Labutti K."/>
            <person name="Andreopoulos B."/>
            <person name="Lipzen A."/>
            <person name="Chen C."/>
            <person name="Yanf M."/>
            <person name="Daum C."/>
            <person name="Ng V."/>
            <person name="Clum A."/>
            <person name="Ohm R."/>
            <person name="Martin F."/>
            <person name="Silar P."/>
            <person name="Natvig D."/>
            <person name="Lalanne C."/>
            <person name="Gautier V."/>
            <person name="Ament-Velasquez S.L."/>
            <person name="Kruys A."/>
            <person name="Hutchinson M.I."/>
            <person name="Powell A.J."/>
            <person name="Barry K."/>
            <person name="Miller A.N."/>
            <person name="Grigoriev I.V."/>
            <person name="Debuchy R."/>
            <person name="Gladieux P."/>
            <person name="Thoren M.H."/>
            <person name="Johannesson H."/>
        </authorList>
    </citation>
    <scope>NUCLEOTIDE SEQUENCE</scope>
    <source>
        <strain evidence="1">PSN293</strain>
    </source>
</reference>
<evidence type="ECO:0000313" key="1">
    <source>
        <dbReference type="EMBL" id="KAK4211878.1"/>
    </source>
</evidence>
<dbReference type="Proteomes" id="UP001301769">
    <property type="component" value="Unassembled WGS sequence"/>
</dbReference>
<dbReference type="AlphaFoldDB" id="A0AAN6Y3B3"/>
<keyword evidence="2" id="KW-1185">Reference proteome</keyword>
<accession>A0AAN6Y3B3</accession>
<protein>
    <submittedName>
        <fullName evidence="1">Uncharacterized protein</fullName>
    </submittedName>
</protein>
<evidence type="ECO:0000313" key="2">
    <source>
        <dbReference type="Proteomes" id="UP001301769"/>
    </source>
</evidence>